<dbReference type="EMBL" id="BRPJ01000034">
    <property type="protein sequence ID" value="GLB30102.1"/>
    <property type="molecule type" value="Genomic_DNA"/>
</dbReference>
<organism evidence="1 2">
    <name type="scientific">Lacrimispora amygdalina</name>
    <dbReference type="NCBI Taxonomy" id="253257"/>
    <lineage>
        <taxon>Bacteria</taxon>
        <taxon>Bacillati</taxon>
        <taxon>Bacillota</taxon>
        <taxon>Clostridia</taxon>
        <taxon>Lachnospirales</taxon>
        <taxon>Lachnospiraceae</taxon>
        <taxon>Lacrimispora</taxon>
    </lineage>
</organism>
<dbReference type="RefSeq" id="WP_346065219.1">
    <property type="nucleotide sequence ID" value="NZ_BRPJ01000034.1"/>
</dbReference>
<sequence>MTLESILSGLKVCNAVELSDNAHESITKINKEVFYVQPKYEQISVDQKARFMLFSAPGASGKSALAEHIAHKYHGLYWNLAKIRLGENSFHGTLWRAMEQDKLLNFFSNLNTGNGVLVLDAFDEAELISGRAGVEYLLNDVNEVTKDSTVATVLLFARTESAVFIAEYCKKNQIKYAQYEIGFFEEYNAKEFIKKKIVANPKNNRINMGQTVDACINEQFATIRRLIGNDEAAKSFIGYAPVLEALAGAFDEEKNTMKLLGNIKDGNISGTNIIYKILEELLGREQEKVVKALKEKWSIRYPNFMEWDNIFTIEEQAIRIVEYILFDEIAVNSFYVGVDFPDELHLEYIDSLKNFLPQHPFLQNLIKNTKNEFTGPAFRDYVLAYILSTTDYLDLALEYFADRSQTSHFPSQLLFDFYSVFSKGETTGKIFPLLYDSYKAKESAGRTAMIEISGNDTEKFIVFSLYDGSSEGNIEENELHVDEKEPFYISRLSNSSVDIDGTVYIGEPSGMTRIYNSSIICENMVFNSSNIFIESCEPGYCLLASRNNVVNKLSELPKFEITTDDKSLVKIAIPNIHCYYRLRPYKYELEDESGDEFFKFTLIVSKIMSCLRKHRKDVPAKDREFIDNEIISKSTLKRSVLDFLIKKGIIFIDSRQSYLYKLDVDKLAEYDLNWVVLGQKEIRRFQFLYNEFKKSFDK</sequence>
<comment type="caution">
    <text evidence="1">The sequence shown here is derived from an EMBL/GenBank/DDBJ whole genome shotgun (WGS) entry which is preliminary data.</text>
</comment>
<dbReference type="Proteomes" id="UP001419084">
    <property type="component" value="Unassembled WGS sequence"/>
</dbReference>
<protein>
    <recommendedName>
        <fullName evidence="3">ATP-binding protein</fullName>
    </recommendedName>
</protein>
<accession>A0ABQ5M5L0</accession>
<reference evidence="1 2" key="1">
    <citation type="journal article" date="2024" name="Int. J. Syst. Evol. Microbiol.">
        <title>Lacrimispora brassicae sp. nov. isolated from fermented cabbage, and proposal of Clostridium indicum Gundawar et al. 2019 and Clostridium methoxybenzovorans Mechichi et al. 1999 as heterotypic synonyms of Lacrimispora amygdalina (Parshina et al. 2003) Haas and Blanchard 2020 and Lacrimispora indolis (McClung and McCoy 1957) Haas and Blanchard 2020, respectively.</title>
        <authorList>
            <person name="Kobayashi H."/>
            <person name="Tanizawa Y."/>
            <person name="Sakamoto M."/>
            <person name="Ohkuma M."/>
            <person name="Tohno M."/>
        </authorList>
    </citation>
    <scope>NUCLEOTIDE SEQUENCE [LARGE SCALE GENOMIC DNA]</scope>
    <source>
        <strain evidence="1 2">DSM 12857</strain>
    </source>
</reference>
<evidence type="ECO:0008006" key="3">
    <source>
        <dbReference type="Google" id="ProtNLM"/>
    </source>
</evidence>
<proteinExistence type="predicted"/>
<name>A0ABQ5M5L0_9FIRM</name>
<evidence type="ECO:0000313" key="1">
    <source>
        <dbReference type="EMBL" id="GLB30102.1"/>
    </source>
</evidence>
<keyword evidence="2" id="KW-1185">Reference proteome</keyword>
<gene>
    <name evidence="1" type="ORF">LAD12857_20250</name>
</gene>
<evidence type="ECO:0000313" key="2">
    <source>
        <dbReference type="Proteomes" id="UP001419084"/>
    </source>
</evidence>